<evidence type="ECO:0000256" key="1">
    <source>
        <dbReference type="ARBA" id="ARBA00004141"/>
    </source>
</evidence>
<feature type="transmembrane region" description="Helical" evidence="8">
    <location>
        <begin position="266"/>
        <end position="285"/>
    </location>
</feature>
<evidence type="ECO:0000256" key="3">
    <source>
        <dbReference type="ARBA" id="ARBA00022448"/>
    </source>
</evidence>
<feature type="transmembrane region" description="Helical" evidence="8">
    <location>
        <begin position="329"/>
        <end position="351"/>
    </location>
</feature>
<feature type="transmembrane region" description="Helical" evidence="8">
    <location>
        <begin position="36"/>
        <end position="63"/>
    </location>
</feature>
<dbReference type="EMBL" id="JACHXW010000002">
    <property type="protein sequence ID" value="MBB3150704.1"/>
    <property type="molecule type" value="Genomic_DNA"/>
</dbReference>
<evidence type="ECO:0000256" key="6">
    <source>
        <dbReference type="ARBA" id="ARBA00022989"/>
    </source>
</evidence>
<sequence>MNEKLHPFHIMILIYMNQTGVVIMSLPHLLAENFGYNGWLGVILISLVVNLNIFIISIVYRLGKGKSIFQIMESSLPRVITFPIYMILIGVWSMTGCMVIKNYVYIYQIMSYNTTHAMLLKLLIDIIAYLLIIKGIYTISKAATSFFWITSWMLLLQLFFIKDFEWARLTPFLFKGDTHFLTGGFIVFTAFLGYELCFMLFPYADNPKKFIKSVYKGNLITTLTYLIFCLICFGFYSFEQIRNMMYPLLDLLSYIRLPFIERIENLLFGFFLFTTIVSVVLYSWSAQETFARIVPKANKKVLAFIILTFGYIVAWFPDTLSEVGQWLQYLGYAELGVAFGLPLLLILILVIHKGAKPS</sequence>
<dbReference type="GO" id="GO:0016020">
    <property type="term" value="C:membrane"/>
    <property type="evidence" value="ECO:0007669"/>
    <property type="project" value="UniProtKB-SubCell"/>
</dbReference>
<evidence type="ECO:0000313" key="9">
    <source>
        <dbReference type="EMBL" id="MBB3150704.1"/>
    </source>
</evidence>
<feature type="transmembrane region" description="Helical" evidence="8">
    <location>
        <begin position="215"/>
        <end position="238"/>
    </location>
</feature>
<keyword evidence="6 8" id="KW-1133">Transmembrane helix</keyword>
<evidence type="ECO:0000256" key="7">
    <source>
        <dbReference type="ARBA" id="ARBA00023136"/>
    </source>
</evidence>
<keyword evidence="4" id="KW-0309">Germination</keyword>
<keyword evidence="3" id="KW-0813">Transport</keyword>
<feature type="transmembrane region" description="Helical" evidence="8">
    <location>
        <begin position="297"/>
        <end position="317"/>
    </location>
</feature>
<keyword evidence="7 8" id="KW-0472">Membrane</keyword>
<gene>
    <name evidence="9" type="ORF">FHS16_000738</name>
</gene>
<keyword evidence="5 8" id="KW-0812">Transmembrane</keyword>
<proteinExistence type="inferred from homology"/>
<dbReference type="NCBIfam" id="TIGR00912">
    <property type="entry name" value="2A0309"/>
    <property type="match status" value="1"/>
</dbReference>
<dbReference type="PANTHER" id="PTHR34975">
    <property type="entry name" value="SPORE GERMINATION PROTEIN A2"/>
    <property type="match status" value="1"/>
</dbReference>
<dbReference type="PANTHER" id="PTHR34975:SF2">
    <property type="entry name" value="SPORE GERMINATION PROTEIN A2"/>
    <property type="match status" value="1"/>
</dbReference>
<dbReference type="Proteomes" id="UP000518605">
    <property type="component" value="Unassembled WGS sequence"/>
</dbReference>
<evidence type="ECO:0000256" key="4">
    <source>
        <dbReference type="ARBA" id="ARBA00022544"/>
    </source>
</evidence>
<feature type="transmembrane region" description="Helical" evidence="8">
    <location>
        <begin position="12"/>
        <end position="30"/>
    </location>
</feature>
<dbReference type="RefSeq" id="WP_183558965.1">
    <property type="nucleotide sequence ID" value="NZ_CBCSLB010000004.1"/>
</dbReference>
<evidence type="ECO:0000313" key="10">
    <source>
        <dbReference type="Proteomes" id="UP000518605"/>
    </source>
</evidence>
<name>A0A7W5C4T3_9BACL</name>
<accession>A0A7W5C4T3</accession>
<keyword evidence="10" id="KW-1185">Reference proteome</keyword>
<dbReference type="InterPro" id="IPR004761">
    <property type="entry name" value="Spore_GerAB"/>
</dbReference>
<feature type="transmembrane region" description="Helical" evidence="8">
    <location>
        <begin position="181"/>
        <end position="203"/>
    </location>
</feature>
<evidence type="ECO:0000256" key="2">
    <source>
        <dbReference type="ARBA" id="ARBA00007998"/>
    </source>
</evidence>
<organism evidence="9 10">
    <name type="scientific">Paenibacillus endophyticus</name>
    <dbReference type="NCBI Taxonomy" id="1294268"/>
    <lineage>
        <taxon>Bacteria</taxon>
        <taxon>Bacillati</taxon>
        <taxon>Bacillota</taxon>
        <taxon>Bacilli</taxon>
        <taxon>Bacillales</taxon>
        <taxon>Paenibacillaceae</taxon>
        <taxon>Paenibacillus</taxon>
    </lineage>
</organism>
<protein>
    <submittedName>
        <fullName evidence="9">Spore germination protein (Amino acid permease)</fullName>
    </submittedName>
</protein>
<dbReference type="GO" id="GO:0009847">
    <property type="term" value="P:spore germination"/>
    <property type="evidence" value="ECO:0007669"/>
    <property type="project" value="InterPro"/>
</dbReference>
<comment type="subcellular location">
    <subcellularLocation>
        <location evidence="1">Membrane</location>
        <topology evidence="1">Multi-pass membrane protein</topology>
    </subcellularLocation>
</comment>
<evidence type="ECO:0000256" key="5">
    <source>
        <dbReference type="ARBA" id="ARBA00022692"/>
    </source>
</evidence>
<feature type="transmembrane region" description="Helical" evidence="8">
    <location>
        <begin position="144"/>
        <end position="161"/>
    </location>
</feature>
<feature type="transmembrane region" description="Helical" evidence="8">
    <location>
        <begin position="118"/>
        <end position="137"/>
    </location>
</feature>
<dbReference type="Pfam" id="PF03845">
    <property type="entry name" value="Spore_permease"/>
    <property type="match status" value="1"/>
</dbReference>
<dbReference type="AlphaFoldDB" id="A0A7W5C4T3"/>
<reference evidence="9 10" key="1">
    <citation type="submission" date="2020-08" db="EMBL/GenBank/DDBJ databases">
        <title>Genomic Encyclopedia of Type Strains, Phase III (KMG-III): the genomes of soil and plant-associated and newly described type strains.</title>
        <authorList>
            <person name="Whitman W."/>
        </authorList>
    </citation>
    <scope>NUCLEOTIDE SEQUENCE [LARGE SCALE GENOMIC DNA]</scope>
    <source>
        <strain evidence="9 10">CECT 8234</strain>
    </source>
</reference>
<evidence type="ECO:0000256" key="8">
    <source>
        <dbReference type="SAM" id="Phobius"/>
    </source>
</evidence>
<comment type="caution">
    <text evidence="9">The sequence shown here is derived from an EMBL/GenBank/DDBJ whole genome shotgun (WGS) entry which is preliminary data.</text>
</comment>
<comment type="similarity">
    <text evidence="2">Belongs to the amino acid-polyamine-organocation (APC) superfamily. Spore germination protein (SGP) (TC 2.A.3.9) family.</text>
</comment>
<feature type="transmembrane region" description="Helical" evidence="8">
    <location>
        <begin position="84"/>
        <end position="106"/>
    </location>
</feature>